<feature type="transmembrane region" description="Helical" evidence="6">
    <location>
        <begin position="497"/>
        <end position="515"/>
    </location>
</feature>
<keyword evidence="8" id="KW-1185">Reference proteome</keyword>
<dbReference type="PANTHER" id="PTHR42718:SF9">
    <property type="entry name" value="MAJOR FACILITATOR SUPERFAMILY MULTIDRUG TRANSPORTER MFSC"/>
    <property type="match status" value="1"/>
</dbReference>
<dbReference type="Pfam" id="PF07690">
    <property type="entry name" value="MFS_1"/>
    <property type="match status" value="1"/>
</dbReference>
<keyword evidence="3 6" id="KW-0812">Transmembrane</keyword>
<evidence type="ECO:0000256" key="3">
    <source>
        <dbReference type="ARBA" id="ARBA00022692"/>
    </source>
</evidence>
<evidence type="ECO:0000313" key="7">
    <source>
        <dbReference type="EMBL" id="MBK1896391.1"/>
    </source>
</evidence>
<dbReference type="RefSeq" id="WP_200245874.1">
    <property type="nucleotide sequence ID" value="NZ_JAENHK010000010.1"/>
</dbReference>
<feature type="transmembrane region" description="Helical" evidence="6">
    <location>
        <begin position="312"/>
        <end position="334"/>
    </location>
</feature>
<organism evidence="7 8">
    <name type="scientific">Chryseobacterium paridis</name>
    <dbReference type="NCBI Taxonomy" id="2800328"/>
    <lineage>
        <taxon>Bacteria</taxon>
        <taxon>Pseudomonadati</taxon>
        <taxon>Bacteroidota</taxon>
        <taxon>Flavobacteriia</taxon>
        <taxon>Flavobacteriales</taxon>
        <taxon>Weeksellaceae</taxon>
        <taxon>Chryseobacterium group</taxon>
        <taxon>Chryseobacterium</taxon>
    </lineage>
</organism>
<feature type="transmembrane region" description="Helical" evidence="6">
    <location>
        <begin position="53"/>
        <end position="71"/>
    </location>
</feature>
<sequence>MESYNMPIFKSWIPEWLARSIIFTILMISLFSFALYGRPISMAGYYGVQPTDVQYAMVLTYASAVTFLALDFRITKYFAPRKYLIIGLALNSVSSLICFYSKNWALFLVCGIVQGIACALICSIILNMVFSRLSSTRARVIGYSIFYAAIQIAVPVYAIYSSILLDVLDFNWLFFGLILMLIALLFVILISMNSKARFSKKIPLYRVDWIGYLYYLTFSSVIGYILIYGQQLNWLDSPVIVLLGMFFIILLFLFIVRENRLKHPLINLQIFKAKNFVIGLLLLFVFYIFKGTTGLTYGYIEVVLATDPLHIIPVWIAVILGTAVSMAITARFILMGISLIRIIITGFVIMACYYFYMLQFVSSTGETKDFILPLFIYGVSTGVLFVPIVSFMVSSAPPKVAFNAAFLGIFARFLGFSSSMAVNNYTQLYTKSEANDKLRESLTETNPQLSITLQNIQQAYLNAGNDMYTSKGASNAYLNYFIKQQILIRSTKDYYDIMLIGLLVVIVILICLPGIQNIVLRLQKGNVPY</sequence>
<feature type="transmembrane region" description="Helical" evidence="6">
    <location>
        <begin position="212"/>
        <end position="231"/>
    </location>
</feature>
<proteinExistence type="predicted"/>
<name>A0ABS1FVC7_9FLAO</name>
<feature type="transmembrane region" description="Helical" evidence="6">
    <location>
        <begin position="400"/>
        <end position="422"/>
    </location>
</feature>
<feature type="transmembrane region" description="Helical" evidence="6">
    <location>
        <begin position="83"/>
        <end position="100"/>
    </location>
</feature>
<dbReference type="SUPFAM" id="SSF103473">
    <property type="entry name" value="MFS general substrate transporter"/>
    <property type="match status" value="1"/>
</dbReference>
<dbReference type="InterPro" id="IPR011701">
    <property type="entry name" value="MFS"/>
</dbReference>
<feature type="transmembrane region" description="Helical" evidence="6">
    <location>
        <begin position="237"/>
        <end position="256"/>
    </location>
</feature>
<feature type="transmembrane region" description="Helical" evidence="6">
    <location>
        <begin position="106"/>
        <end position="128"/>
    </location>
</feature>
<dbReference type="InterPro" id="IPR036259">
    <property type="entry name" value="MFS_trans_sf"/>
</dbReference>
<gene>
    <name evidence="7" type="ORF">JHL15_11545</name>
</gene>
<comment type="caution">
    <text evidence="7">The sequence shown here is derived from an EMBL/GenBank/DDBJ whole genome shotgun (WGS) entry which is preliminary data.</text>
</comment>
<feature type="transmembrane region" description="Helical" evidence="6">
    <location>
        <begin position="276"/>
        <end position="300"/>
    </location>
</feature>
<protein>
    <submittedName>
        <fullName evidence="7">MFS transporter</fullName>
    </submittedName>
</protein>
<dbReference type="EMBL" id="JAENHK010000010">
    <property type="protein sequence ID" value="MBK1896391.1"/>
    <property type="molecule type" value="Genomic_DNA"/>
</dbReference>
<dbReference type="Gene3D" id="1.20.1250.20">
    <property type="entry name" value="MFS general substrate transporter like domains"/>
    <property type="match status" value="1"/>
</dbReference>
<dbReference type="PANTHER" id="PTHR42718">
    <property type="entry name" value="MAJOR FACILITATOR SUPERFAMILY MULTIDRUG TRANSPORTER MFSC"/>
    <property type="match status" value="1"/>
</dbReference>
<accession>A0ABS1FVC7</accession>
<keyword evidence="2" id="KW-0813">Transport</keyword>
<evidence type="ECO:0000256" key="6">
    <source>
        <dbReference type="SAM" id="Phobius"/>
    </source>
</evidence>
<keyword evidence="4 6" id="KW-1133">Transmembrane helix</keyword>
<feature type="transmembrane region" description="Helical" evidence="6">
    <location>
        <begin position="140"/>
        <end position="160"/>
    </location>
</feature>
<evidence type="ECO:0000256" key="2">
    <source>
        <dbReference type="ARBA" id="ARBA00022448"/>
    </source>
</evidence>
<evidence type="ECO:0000256" key="4">
    <source>
        <dbReference type="ARBA" id="ARBA00022989"/>
    </source>
</evidence>
<dbReference type="Proteomes" id="UP000628669">
    <property type="component" value="Unassembled WGS sequence"/>
</dbReference>
<evidence type="ECO:0000256" key="5">
    <source>
        <dbReference type="ARBA" id="ARBA00023136"/>
    </source>
</evidence>
<feature type="transmembrane region" description="Helical" evidence="6">
    <location>
        <begin position="21"/>
        <end position="41"/>
    </location>
</feature>
<evidence type="ECO:0000256" key="1">
    <source>
        <dbReference type="ARBA" id="ARBA00004141"/>
    </source>
</evidence>
<feature type="transmembrane region" description="Helical" evidence="6">
    <location>
        <begin position="339"/>
        <end position="358"/>
    </location>
</feature>
<comment type="subcellular location">
    <subcellularLocation>
        <location evidence="1">Membrane</location>
        <topology evidence="1">Multi-pass membrane protein</topology>
    </subcellularLocation>
</comment>
<evidence type="ECO:0000313" key="8">
    <source>
        <dbReference type="Proteomes" id="UP000628669"/>
    </source>
</evidence>
<feature type="transmembrane region" description="Helical" evidence="6">
    <location>
        <begin position="370"/>
        <end position="393"/>
    </location>
</feature>
<reference evidence="8" key="1">
    <citation type="submission" date="2021-01" db="EMBL/GenBank/DDBJ databases">
        <title>Genome public.</title>
        <authorList>
            <person name="Liu C."/>
            <person name="Sun Q."/>
        </authorList>
    </citation>
    <scope>NUCLEOTIDE SEQUENCE [LARGE SCALE GENOMIC DNA]</scope>
    <source>
        <strain evidence="8">YIM B02567</strain>
    </source>
</reference>
<feature type="transmembrane region" description="Helical" evidence="6">
    <location>
        <begin position="172"/>
        <end position="191"/>
    </location>
</feature>
<keyword evidence="5 6" id="KW-0472">Membrane</keyword>